<dbReference type="Gene3D" id="3.40.50.790">
    <property type="match status" value="1"/>
</dbReference>
<accession>A0A7R8UJA0</accession>
<dbReference type="CDD" id="cd00403">
    <property type="entry name" value="Ribosomal_L1"/>
    <property type="match status" value="1"/>
</dbReference>
<dbReference type="SUPFAM" id="SSF56808">
    <property type="entry name" value="Ribosomal protein L1"/>
    <property type="match status" value="1"/>
</dbReference>
<feature type="compositionally biased region" description="Basic and acidic residues" evidence="1">
    <location>
        <begin position="649"/>
        <end position="660"/>
    </location>
</feature>
<feature type="compositionally biased region" description="Basic residues" evidence="1">
    <location>
        <begin position="178"/>
        <end position="191"/>
    </location>
</feature>
<feature type="region of interest" description="Disordered" evidence="1">
    <location>
        <begin position="1"/>
        <end position="220"/>
    </location>
</feature>
<dbReference type="Gene3D" id="3.30.190.20">
    <property type="match status" value="1"/>
</dbReference>
<feature type="region of interest" description="Disordered" evidence="1">
    <location>
        <begin position="564"/>
        <end position="741"/>
    </location>
</feature>
<feature type="compositionally biased region" description="Basic and acidic residues" evidence="1">
    <location>
        <begin position="158"/>
        <end position="177"/>
    </location>
</feature>
<dbReference type="InterPro" id="IPR016095">
    <property type="entry name" value="Ribosomal_uL1_3-a/b-sand"/>
</dbReference>
<dbReference type="InParanoid" id="A0A7R8UJA0"/>
<evidence type="ECO:0008006" key="4">
    <source>
        <dbReference type="Google" id="ProtNLM"/>
    </source>
</evidence>
<gene>
    <name evidence="2" type="ORF">HERILL_LOCUS4778</name>
</gene>
<evidence type="ECO:0000313" key="2">
    <source>
        <dbReference type="EMBL" id="CAD7081683.1"/>
    </source>
</evidence>
<feature type="compositionally biased region" description="Acidic residues" evidence="1">
    <location>
        <begin position="674"/>
        <end position="741"/>
    </location>
</feature>
<organism evidence="2 3">
    <name type="scientific">Hermetia illucens</name>
    <name type="common">Black soldier fly</name>
    <dbReference type="NCBI Taxonomy" id="343691"/>
    <lineage>
        <taxon>Eukaryota</taxon>
        <taxon>Metazoa</taxon>
        <taxon>Ecdysozoa</taxon>
        <taxon>Arthropoda</taxon>
        <taxon>Hexapoda</taxon>
        <taxon>Insecta</taxon>
        <taxon>Pterygota</taxon>
        <taxon>Neoptera</taxon>
        <taxon>Endopterygota</taxon>
        <taxon>Diptera</taxon>
        <taxon>Brachycera</taxon>
        <taxon>Stratiomyomorpha</taxon>
        <taxon>Stratiomyidae</taxon>
        <taxon>Hermetiinae</taxon>
        <taxon>Hermetia</taxon>
    </lineage>
</organism>
<feature type="compositionally biased region" description="Low complexity" evidence="1">
    <location>
        <begin position="25"/>
        <end position="42"/>
    </location>
</feature>
<dbReference type="OMA" id="CAPPADT"/>
<keyword evidence="3" id="KW-1185">Reference proteome</keyword>
<sequence length="741" mass="82367">MVKVKGPQGGNPNHKKPQKNVTKPGGVVKAKNKVNGKNSASAGFKQAGKDKNLAVQKNKGGLQQKDKNEKPQINVKKNKAKNHINGNSGPNPKHAENKQAKVQKTENKKENKAIKALSNLKDAVPPAPFGKKSQAAKSVSNKPKAPTPPQANGNKQNVPKEAHKLPNEANAAKEKKEKKNKQNKKAMKKSKRETETEGSAPNFVVDSKGKKESEGLPEGAPFNEAEFRKIIAAPNVKKAVVGLQKLVRKASEKMKNKVFSDYKYLLNLTYFKVPNCPKRIVKLHLAHPLHHPEEDDVCFIVRDLKRGMKHDYETSKEKYEEMLREAGVTCIKAVIPFNQLKKEYGSYEMKLKLRNTYDGVLCDGAIIGQVVGFLGKKFQKRVPIPVRMNTKNLAREIKTAMNRTSYKQGQKGSLISIPIGTDKMSVDQLTDNIVKIIEQLKEVYVGGYENIRSMQVRSNIASTQSVPIYVSLCRPPEKTPFVIGPKEEKLMKIEASTKEGLSKFQITSEGKVVKASGKRTNSEEIGDNVPKSKKAKKEENESESKVEFQVEKSQTLKVPVTKSELKEKAANKNEKLVNAKKKNTLLSKQESISSNEEEDVGDDDSESVSDDNEEEDDSLDESDIDINSAEQVLKEALAKSNKSKVGTETAKKTKENELVKQKGKLAIANQAESTDGEDEDISDDDEEDDDDDDEEDDEDDEDDDDDDEDDDDEGDDDDEEDDDDDDDEDGDDDDDDEDESD</sequence>
<feature type="compositionally biased region" description="Acidic residues" evidence="1">
    <location>
        <begin position="595"/>
        <end position="624"/>
    </location>
</feature>
<feature type="compositionally biased region" description="Basic and acidic residues" evidence="1">
    <location>
        <begin position="536"/>
        <end position="550"/>
    </location>
</feature>
<reference evidence="2 3" key="1">
    <citation type="submission" date="2020-11" db="EMBL/GenBank/DDBJ databases">
        <authorList>
            <person name="Wallbank WR R."/>
            <person name="Pardo Diaz C."/>
            <person name="Kozak K."/>
            <person name="Martin S."/>
            <person name="Jiggins C."/>
            <person name="Moest M."/>
            <person name="Warren A I."/>
            <person name="Generalovic N T."/>
            <person name="Byers J.R.P. K."/>
            <person name="Montejo-Kovacevich G."/>
            <person name="Yen C E."/>
        </authorList>
    </citation>
    <scope>NUCLEOTIDE SEQUENCE [LARGE SCALE GENOMIC DNA]</scope>
</reference>
<feature type="compositionally biased region" description="Basic and acidic residues" evidence="1">
    <location>
        <begin position="564"/>
        <end position="577"/>
    </location>
</feature>
<protein>
    <recommendedName>
        <fullName evidence="4">Ribosomal protein L1</fullName>
    </recommendedName>
</protein>
<dbReference type="EMBL" id="LR899010">
    <property type="protein sequence ID" value="CAD7081683.1"/>
    <property type="molecule type" value="Genomic_DNA"/>
</dbReference>
<evidence type="ECO:0000313" key="3">
    <source>
        <dbReference type="Proteomes" id="UP000594454"/>
    </source>
</evidence>
<dbReference type="InterPro" id="IPR028364">
    <property type="entry name" value="Ribosomal_uL1/biogenesis"/>
</dbReference>
<dbReference type="InterPro" id="IPR023674">
    <property type="entry name" value="Ribosomal_uL1-like"/>
</dbReference>
<dbReference type="OrthoDB" id="10251727at2759"/>
<dbReference type="FunCoup" id="A0A7R8UJA0">
    <property type="interactions" value="64"/>
</dbReference>
<feature type="compositionally biased region" description="Basic and acidic residues" evidence="1">
    <location>
        <begin position="93"/>
        <end position="113"/>
    </location>
</feature>
<evidence type="ECO:0000256" key="1">
    <source>
        <dbReference type="SAM" id="MobiDB-lite"/>
    </source>
</evidence>
<dbReference type="AlphaFoldDB" id="A0A7R8UJA0"/>
<proteinExistence type="predicted"/>
<dbReference type="Proteomes" id="UP000594454">
    <property type="component" value="Chromosome 2"/>
</dbReference>
<dbReference type="Pfam" id="PF00687">
    <property type="entry name" value="Ribosomal_L1"/>
    <property type="match status" value="1"/>
</dbReference>
<feature type="region of interest" description="Disordered" evidence="1">
    <location>
        <begin position="512"/>
        <end position="552"/>
    </location>
</feature>
<name>A0A7R8UJA0_HERIL</name>